<keyword evidence="4 12" id="KW-0812">Transmembrane</keyword>
<dbReference type="InterPro" id="IPR005804">
    <property type="entry name" value="FA_desaturase_dom"/>
</dbReference>
<evidence type="ECO:0000256" key="12">
    <source>
        <dbReference type="SAM" id="Phobius"/>
    </source>
</evidence>
<keyword evidence="8" id="KW-0408">Iron</keyword>
<dbReference type="EMBL" id="CP036316">
    <property type="protein sequence ID" value="QDT65785.1"/>
    <property type="molecule type" value="Genomic_DNA"/>
</dbReference>
<dbReference type="InterPro" id="IPR015876">
    <property type="entry name" value="Acyl-CoA_DS"/>
</dbReference>
<keyword evidence="5" id="KW-0276">Fatty acid metabolism</keyword>
<dbReference type="Proteomes" id="UP000319976">
    <property type="component" value="Chromosome"/>
</dbReference>
<dbReference type="RefSeq" id="WP_145264293.1">
    <property type="nucleotide sequence ID" value="NZ_CP036316.1"/>
</dbReference>
<evidence type="ECO:0000256" key="5">
    <source>
        <dbReference type="ARBA" id="ARBA00022832"/>
    </source>
</evidence>
<protein>
    <submittedName>
        <fullName evidence="14">Fatty acid desaturase</fullName>
    </submittedName>
</protein>
<dbReference type="KEGG" id="chya:V22_30460"/>
<gene>
    <name evidence="14" type="ORF">V22_30460</name>
</gene>
<evidence type="ECO:0000256" key="7">
    <source>
        <dbReference type="ARBA" id="ARBA00023002"/>
    </source>
</evidence>
<keyword evidence="3" id="KW-0444">Lipid biosynthesis</keyword>
<evidence type="ECO:0000256" key="3">
    <source>
        <dbReference type="ARBA" id="ARBA00022516"/>
    </source>
</evidence>
<feature type="transmembrane region" description="Helical" evidence="12">
    <location>
        <begin position="28"/>
        <end position="47"/>
    </location>
</feature>
<keyword evidence="9" id="KW-0443">Lipid metabolism</keyword>
<evidence type="ECO:0000259" key="13">
    <source>
        <dbReference type="Pfam" id="PF00487"/>
    </source>
</evidence>
<name>A0A517TBN5_9PLAN</name>
<evidence type="ECO:0000256" key="4">
    <source>
        <dbReference type="ARBA" id="ARBA00022692"/>
    </source>
</evidence>
<keyword evidence="6 12" id="KW-1133">Transmembrane helix</keyword>
<comment type="similarity">
    <text evidence="2">Belongs to the fatty acid desaturase type 2 family.</text>
</comment>
<keyword evidence="11" id="KW-0275">Fatty acid biosynthesis</keyword>
<evidence type="ECO:0000256" key="8">
    <source>
        <dbReference type="ARBA" id="ARBA00023004"/>
    </source>
</evidence>
<dbReference type="PRINTS" id="PR00075">
    <property type="entry name" value="FACDDSATRASE"/>
</dbReference>
<proteinExistence type="inferred from homology"/>
<dbReference type="OrthoDB" id="19906at2"/>
<reference evidence="14 15" key="1">
    <citation type="submission" date="2019-02" db="EMBL/GenBank/DDBJ databases">
        <title>Deep-cultivation of Planctomycetes and their phenomic and genomic characterization uncovers novel biology.</title>
        <authorList>
            <person name="Wiegand S."/>
            <person name="Jogler M."/>
            <person name="Boedeker C."/>
            <person name="Pinto D."/>
            <person name="Vollmers J."/>
            <person name="Rivas-Marin E."/>
            <person name="Kohn T."/>
            <person name="Peeters S.H."/>
            <person name="Heuer A."/>
            <person name="Rast P."/>
            <person name="Oberbeckmann S."/>
            <person name="Bunk B."/>
            <person name="Jeske O."/>
            <person name="Meyerdierks A."/>
            <person name="Storesund J.E."/>
            <person name="Kallscheuer N."/>
            <person name="Luecker S."/>
            <person name="Lage O.M."/>
            <person name="Pohl T."/>
            <person name="Merkel B.J."/>
            <person name="Hornburger P."/>
            <person name="Mueller R.-W."/>
            <person name="Bruemmer F."/>
            <person name="Labrenz M."/>
            <person name="Spormann A.M."/>
            <person name="Op den Camp H."/>
            <person name="Overmann J."/>
            <person name="Amann R."/>
            <person name="Jetten M.S.M."/>
            <person name="Mascher T."/>
            <person name="Medema M.H."/>
            <person name="Devos D.P."/>
            <person name="Kaster A.-K."/>
            <person name="Ovreas L."/>
            <person name="Rohde M."/>
            <person name="Galperin M.Y."/>
            <person name="Jogler C."/>
        </authorList>
    </citation>
    <scope>NUCLEOTIDE SEQUENCE [LARGE SCALE GENOMIC DNA]</scope>
    <source>
        <strain evidence="14 15">V22</strain>
    </source>
</reference>
<evidence type="ECO:0000313" key="14">
    <source>
        <dbReference type="EMBL" id="QDT65785.1"/>
    </source>
</evidence>
<keyword evidence="15" id="KW-1185">Reference proteome</keyword>
<feature type="domain" description="Fatty acid desaturase" evidence="13">
    <location>
        <begin position="24"/>
        <end position="241"/>
    </location>
</feature>
<evidence type="ECO:0000256" key="9">
    <source>
        <dbReference type="ARBA" id="ARBA00023098"/>
    </source>
</evidence>
<keyword evidence="7" id="KW-0560">Oxidoreductase</keyword>
<feature type="transmembrane region" description="Helical" evidence="12">
    <location>
        <begin position="146"/>
        <end position="165"/>
    </location>
</feature>
<feature type="transmembrane region" description="Helical" evidence="12">
    <location>
        <begin position="171"/>
        <end position="192"/>
    </location>
</feature>
<evidence type="ECO:0000256" key="11">
    <source>
        <dbReference type="ARBA" id="ARBA00023160"/>
    </source>
</evidence>
<evidence type="ECO:0000256" key="10">
    <source>
        <dbReference type="ARBA" id="ARBA00023136"/>
    </source>
</evidence>
<dbReference type="GO" id="GO:0016717">
    <property type="term" value="F:oxidoreductase activity, acting on paired donors, with oxidation of a pair of donors resulting in the reduction of molecular oxygen to two molecules of water"/>
    <property type="evidence" value="ECO:0007669"/>
    <property type="project" value="InterPro"/>
</dbReference>
<keyword evidence="10 12" id="KW-0472">Membrane</keyword>
<organism evidence="14 15">
    <name type="scientific">Calycomorphotria hydatis</name>
    <dbReference type="NCBI Taxonomy" id="2528027"/>
    <lineage>
        <taxon>Bacteria</taxon>
        <taxon>Pseudomonadati</taxon>
        <taxon>Planctomycetota</taxon>
        <taxon>Planctomycetia</taxon>
        <taxon>Planctomycetales</taxon>
        <taxon>Planctomycetaceae</taxon>
        <taxon>Calycomorphotria</taxon>
    </lineage>
</organism>
<accession>A0A517TBN5</accession>
<dbReference type="GO" id="GO:0006633">
    <property type="term" value="P:fatty acid biosynthetic process"/>
    <property type="evidence" value="ECO:0007669"/>
    <property type="project" value="UniProtKB-KW"/>
</dbReference>
<sequence length="282" mass="32589">MERPALIWLLFVHLGALPAPFFFTWSAALTMLALCWVTGGLGICLGYHRLLTHGSFETTTGIRRFLAWCGMMAGEGPPIMWVAAHRKHHQYSDEPEDPHTPQEGFWWSHVVWMLPKHPSSEWAKTYNKYAPDLLRDPFMRFLNKTFLWWQLGAAATLFLVGWLSADLSFGASLLFYGFFLRLVCVLHGTWLINSATHMWGYRNYETTDHSKNLWWVALLTYGEGWHNNHHAYQRAAQHGHRWWEIDVTWMTIRALQAVGLAWNVVPIPTEKDKAGRKAKKAA</sequence>
<evidence type="ECO:0000256" key="1">
    <source>
        <dbReference type="ARBA" id="ARBA00004141"/>
    </source>
</evidence>
<dbReference type="GO" id="GO:0016020">
    <property type="term" value="C:membrane"/>
    <property type="evidence" value="ECO:0007669"/>
    <property type="project" value="UniProtKB-SubCell"/>
</dbReference>
<dbReference type="CDD" id="cd03505">
    <property type="entry name" value="Delta9-FADS-like"/>
    <property type="match status" value="1"/>
</dbReference>
<evidence type="ECO:0000256" key="2">
    <source>
        <dbReference type="ARBA" id="ARBA00008749"/>
    </source>
</evidence>
<evidence type="ECO:0000256" key="6">
    <source>
        <dbReference type="ARBA" id="ARBA00022989"/>
    </source>
</evidence>
<evidence type="ECO:0000313" key="15">
    <source>
        <dbReference type="Proteomes" id="UP000319976"/>
    </source>
</evidence>
<dbReference type="AlphaFoldDB" id="A0A517TBN5"/>
<dbReference type="PANTHER" id="PTHR11351:SF31">
    <property type="entry name" value="DESATURASE 1, ISOFORM A-RELATED"/>
    <property type="match status" value="1"/>
</dbReference>
<dbReference type="PANTHER" id="PTHR11351">
    <property type="entry name" value="ACYL-COA DESATURASE"/>
    <property type="match status" value="1"/>
</dbReference>
<dbReference type="Pfam" id="PF00487">
    <property type="entry name" value="FA_desaturase"/>
    <property type="match status" value="1"/>
</dbReference>
<comment type="subcellular location">
    <subcellularLocation>
        <location evidence="1">Membrane</location>
        <topology evidence="1">Multi-pass membrane protein</topology>
    </subcellularLocation>
</comment>